<comment type="caution">
    <text evidence="1">The sequence shown here is derived from an EMBL/GenBank/DDBJ whole genome shotgun (WGS) entry which is preliminary data.</text>
</comment>
<reference evidence="1" key="1">
    <citation type="submission" date="2021-01" db="EMBL/GenBank/DDBJ databases">
        <title>Whole genome shotgun sequence of Rhizocola hellebori NBRC 109834.</title>
        <authorList>
            <person name="Komaki H."/>
            <person name="Tamura T."/>
        </authorList>
    </citation>
    <scope>NUCLEOTIDE SEQUENCE</scope>
    <source>
        <strain evidence="1">NBRC 109834</strain>
    </source>
</reference>
<dbReference type="RefSeq" id="WP_203908824.1">
    <property type="nucleotide sequence ID" value="NZ_BONY01000015.1"/>
</dbReference>
<proteinExistence type="predicted"/>
<name>A0A8J3Q833_9ACTN</name>
<gene>
    <name evidence="1" type="ORF">Rhe02_30240</name>
</gene>
<keyword evidence="2" id="KW-1185">Reference proteome</keyword>
<dbReference type="AlphaFoldDB" id="A0A8J3Q833"/>
<evidence type="ECO:0000313" key="1">
    <source>
        <dbReference type="EMBL" id="GIH04957.1"/>
    </source>
</evidence>
<protein>
    <submittedName>
        <fullName evidence="1">Uncharacterized protein</fullName>
    </submittedName>
</protein>
<dbReference type="Proteomes" id="UP000612899">
    <property type="component" value="Unassembled WGS sequence"/>
</dbReference>
<evidence type="ECO:0000313" key="2">
    <source>
        <dbReference type="Proteomes" id="UP000612899"/>
    </source>
</evidence>
<sequence>MDLTPLLDQLRPSELALRDAVRSLMTAEIVLDMACLDYGEKAEEHRFAIEELLVVHHLPEQLPWPPREVLELASYHRCESEAEHIARLLACLVLIRADYPQQPAATTAALVESALELGPETTEEAMRYLAWCRLHEPGGWRDDLAARPFLTLGVLLTYLSAPVDRDPEVVSGLERACVAEVRAALAEDHPWWPDQPPRKLFRKTAGGDGMRKWRAMASRCLIDGEQDERATLRQWFSVA</sequence>
<dbReference type="EMBL" id="BONY01000015">
    <property type="protein sequence ID" value="GIH04957.1"/>
    <property type="molecule type" value="Genomic_DNA"/>
</dbReference>
<organism evidence="1 2">
    <name type="scientific">Rhizocola hellebori</name>
    <dbReference type="NCBI Taxonomy" id="1392758"/>
    <lineage>
        <taxon>Bacteria</taxon>
        <taxon>Bacillati</taxon>
        <taxon>Actinomycetota</taxon>
        <taxon>Actinomycetes</taxon>
        <taxon>Micromonosporales</taxon>
        <taxon>Micromonosporaceae</taxon>
        <taxon>Rhizocola</taxon>
    </lineage>
</organism>
<accession>A0A8J3Q833</accession>